<organism evidence="1 2">
    <name type="scientific">Pseudomonas fluorescens</name>
    <dbReference type="NCBI Taxonomy" id="294"/>
    <lineage>
        <taxon>Bacteria</taxon>
        <taxon>Pseudomonadati</taxon>
        <taxon>Pseudomonadota</taxon>
        <taxon>Gammaproteobacteria</taxon>
        <taxon>Pseudomonadales</taxon>
        <taxon>Pseudomonadaceae</taxon>
        <taxon>Pseudomonas</taxon>
    </lineage>
</organism>
<dbReference type="Proteomes" id="UP000248640">
    <property type="component" value="Chromosome 1"/>
</dbReference>
<dbReference type="EMBL" id="LS483372">
    <property type="protein sequence ID" value="SQF89552.1"/>
    <property type="molecule type" value="Genomic_DNA"/>
</dbReference>
<evidence type="ECO:0000313" key="2">
    <source>
        <dbReference type="Proteomes" id="UP000248640"/>
    </source>
</evidence>
<accession>A0A3M3XLF7</accession>
<evidence type="ECO:0000313" key="1">
    <source>
        <dbReference type="EMBL" id="SQF89552.1"/>
    </source>
</evidence>
<protein>
    <submittedName>
        <fullName evidence="1">Uncharacterized protein</fullName>
    </submittedName>
</protein>
<reference evidence="1 2" key="1">
    <citation type="submission" date="2018-06" db="EMBL/GenBank/DDBJ databases">
        <authorList>
            <consortium name="Pathogen Informatics"/>
            <person name="Doyle S."/>
        </authorList>
    </citation>
    <scope>NUCLEOTIDE SEQUENCE [LARGE SCALE GENOMIC DNA]</scope>
    <source>
        <strain evidence="1 2">NCTC10038</strain>
    </source>
</reference>
<dbReference type="AlphaFoldDB" id="A0A3M3XLF7"/>
<sequence length="78" mass="9150">MSTASAEHRQFEHERFSVRDISAQYDAPTFDLIFRDKKHCVERCSDSVWSSFEQASVAAEELEQAYRRSVHWCVLKPL</sequence>
<proteinExistence type="predicted"/>
<gene>
    <name evidence="1" type="ORF">NCTC10038_00935</name>
</gene>
<dbReference type="RefSeq" id="WP_084375870.1">
    <property type="nucleotide sequence ID" value="NZ_CBCRXZ010000044.1"/>
</dbReference>
<name>A0A3M3XLF7_PSEFL</name>
<dbReference type="GeneID" id="61636934"/>